<dbReference type="InterPro" id="IPR023996">
    <property type="entry name" value="TonB-dep_OMP_SusC/RagA"/>
</dbReference>
<dbReference type="InterPro" id="IPR000531">
    <property type="entry name" value="Beta-barrel_TonB"/>
</dbReference>
<dbReference type="FunFam" id="2.170.130.10:FF:000008">
    <property type="entry name" value="SusC/RagA family TonB-linked outer membrane protein"/>
    <property type="match status" value="1"/>
</dbReference>
<dbReference type="Gene3D" id="2.60.40.1120">
    <property type="entry name" value="Carboxypeptidase-like, regulatory domain"/>
    <property type="match status" value="1"/>
</dbReference>
<dbReference type="Gene3D" id="2.170.130.10">
    <property type="entry name" value="TonB-dependent receptor, plug domain"/>
    <property type="match status" value="1"/>
</dbReference>
<evidence type="ECO:0000259" key="12">
    <source>
        <dbReference type="Pfam" id="PF07715"/>
    </source>
</evidence>
<evidence type="ECO:0000256" key="8">
    <source>
        <dbReference type="PROSITE-ProRule" id="PRU01360"/>
    </source>
</evidence>
<evidence type="ECO:0000256" key="10">
    <source>
        <dbReference type="SAM" id="SignalP"/>
    </source>
</evidence>
<keyword evidence="3 8" id="KW-1134">Transmembrane beta strand</keyword>
<dbReference type="InterPro" id="IPR008969">
    <property type="entry name" value="CarboxyPept-like_regulatory"/>
</dbReference>
<organism evidence="13 14">
    <name type="scientific">Candidatus Cryptobacteroides intestinigallinarum</name>
    <dbReference type="NCBI Taxonomy" id="2840767"/>
    <lineage>
        <taxon>Bacteria</taxon>
        <taxon>Pseudomonadati</taxon>
        <taxon>Bacteroidota</taxon>
        <taxon>Bacteroidia</taxon>
        <taxon>Bacteroidales</taxon>
        <taxon>Candidatus Cryptobacteroides</taxon>
    </lineage>
</organism>
<evidence type="ECO:0000256" key="7">
    <source>
        <dbReference type="ARBA" id="ARBA00023237"/>
    </source>
</evidence>
<protein>
    <submittedName>
        <fullName evidence="13">TonB-dependent receptor</fullName>
    </submittedName>
</protein>
<evidence type="ECO:0000313" key="13">
    <source>
        <dbReference type="EMBL" id="MBO8455484.1"/>
    </source>
</evidence>
<dbReference type="InterPro" id="IPR039426">
    <property type="entry name" value="TonB-dep_rcpt-like"/>
</dbReference>
<dbReference type="Proteomes" id="UP000823617">
    <property type="component" value="Unassembled WGS sequence"/>
</dbReference>
<dbReference type="InterPro" id="IPR023997">
    <property type="entry name" value="TonB-dep_OMP_SusC/RagA_CS"/>
</dbReference>
<evidence type="ECO:0000259" key="11">
    <source>
        <dbReference type="Pfam" id="PF00593"/>
    </source>
</evidence>
<comment type="caution">
    <text evidence="13">The sequence shown here is derived from an EMBL/GenBank/DDBJ whole genome shotgun (WGS) entry which is preliminary data.</text>
</comment>
<dbReference type="EMBL" id="JADIMK010000038">
    <property type="protein sequence ID" value="MBO8455484.1"/>
    <property type="molecule type" value="Genomic_DNA"/>
</dbReference>
<name>A0A9D9HKF6_9BACT</name>
<dbReference type="SUPFAM" id="SSF56935">
    <property type="entry name" value="Porins"/>
    <property type="match status" value="1"/>
</dbReference>
<dbReference type="GO" id="GO:0009279">
    <property type="term" value="C:cell outer membrane"/>
    <property type="evidence" value="ECO:0007669"/>
    <property type="project" value="UniProtKB-SubCell"/>
</dbReference>
<keyword evidence="13" id="KW-0675">Receptor</keyword>
<reference evidence="13" key="1">
    <citation type="submission" date="2020-10" db="EMBL/GenBank/DDBJ databases">
        <authorList>
            <person name="Gilroy R."/>
        </authorList>
    </citation>
    <scope>NUCLEOTIDE SEQUENCE</scope>
    <source>
        <strain evidence="13">B1-3475</strain>
    </source>
</reference>
<dbReference type="InterPro" id="IPR037066">
    <property type="entry name" value="Plug_dom_sf"/>
</dbReference>
<dbReference type="AlphaFoldDB" id="A0A9D9HKF6"/>
<feature type="chain" id="PRO_5039061752" evidence="10">
    <location>
        <begin position="21"/>
        <end position="1025"/>
    </location>
</feature>
<keyword evidence="2 8" id="KW-0813">Transport</keyword>
<dbReference type="Pfam" id="PF13715">
    <property type="entry name" value="CarbopepD_reg_2"/>
    <property type="match status" value="1"/>
</dbReference>
<reference evidence="13" key="2">
    <citation type="journal article" date="2021" name="PeerJ">
        <title>Extensive microbial diversity within the chicken gut microbiome revealed by metagenomics and culture.</title>
        <authorList>
            <person name="Gilroy R."/>
            <person name="Ravi A."/>
            <person name="Getino M."/>
            <person name="Pursley I."/>
            <person name="Horton D.L."/>
            <person name="Alikhan N.F."/>
            <person name="Baker D."/>
            <person name="Gharbi K."/>
            <person name="Hall N."/>
            <person name="Watson M."/>
            <person name="Adriaenssens E.M."/>
            <person name="Foster-Nyarko E."/>
            <person name="Jarju S."/>
            <person name="Secka A."/>
            <person name="Antonio M."/>
            <person name="Oren A."/>
            <person name="Chaudhuri R.R."/>
            <person name="La Ragione R."/>
            <person name="Hildebrand F."/>
            <person name="Pallen M.J."/>
        </authorList>
    </citation>
    <scope>NUCLEOTIDE SEQUENCE</scope>
    <source>
        <strain evidence="13">B1-3475</strain>
    </source>
</reference>
<accession>A0A9D9HKF6</accession>
<dbReference type="NCBIfam" id="TIGR04056">
    <property type="entry name" value="OMP_RagA_SusC"/>
    <property type="match status" value="1"/>
</dbReference>
<dbReference type="Gene3D" id="2.40.170.20">
    <property type="entry name" value="TonB-dependent receptor, beta-barrel domain"/>
    <property type="match status" value="1"/>
</dbReference>
<dbReference type="InterPro" id="IPR012910">
    <property type="entry name" value="Plug_dom"/>
</dbReference>
<evidence type="ECO:0000256" key="5">
    <source>
        <dbReference type="ARBA" id="ARBA00023077"/>
    </source>
</evidence>
<keyword evidence="10" id="KW-0732">Signal</keyword>
<dbReference type="InterPro" id="IPR036942">
    <property type="entry name" value="Beta-barrel_TonB_sf"/>
</dbReference>
<evidence type="ECO:0000256" key="3">
    <source>
        <dbReference type="ARBA" id="ARBA00022452"/>
    </source>
</evidence>
<evidence type="ECO:0000256" key="4">
    <source>
        <dbReference type="ARBA" id="ARBA00022692"/>
    </source>
</evidence>
<comment type="similarity">
    <text evidence="8 9">Belongs to the TonB-dependent receptor family.</text>
</comment>
<dbReference type="Pfam" id="PF00593">
    <property type="entry name" value="TonB_dep_Rec_b-barrel"/>
    <property type="match status" value="1"/>
</dbReference>
<keyword evidence="7 8" id="KW-0998">Cell outer membrane</keyword>
<feature type="domain" description="TonB-dependent receptor plug" evidence="12">
    <location>
        <begin position="114"/>
        <end position="219"/>
    </location>
</feature>
<dbReference type="Pfam" id="PF07715">
    <property type="entry name" value="Plug"/>
    <property type="match status" value="1"/>
</dbReference>
<evidence type="ECO:0000256" key="9">
    <source>
        <dbReference type="RuleBase" id="RU003357"/>
    </source>
</evidence>
<evidence type="ECO:0000256" key="2">
    <source>
        <dbReference type="ARBA" id="ARBA00022448"/>
    </source>
</evidence>
<evidence type="ECO:0000313" key="14">
    <source>
        <dbReference type="Proteomes" id="UP000823617"/>
    </source>
</evidence>
<evidence type="ECO:0000256" key="6">
    <source>
        <dbReference type="ARBA" id="ARBA00023136"/>
    </source>
</evidence>
<feature type="signal peptide" evidence="10">
    <location>
        <begin position="1"/>
        <end position="20"/>
    </location>
</feature>
<proteinExistence type="inferred from homology"/>
<comment type="subcellular location">
    <subcellularLocation>
        <location evidence="1 8">Cell outer membrane</location>
        <topology evidence="1 8">Multi-pass membrane protein</topology>
    </subcellularLocation>
</comment>
<dbReference type="PROSITE" id="PS52016">
    <property type="entry name" value="TONB_DEPENDENT_REC_3"/>
    <property type="match status" value="1"/>
</dbReference>
<sequence length="1025" mass="112536">MKQTLFTVILALFVVQIASAQQALVSGTVTSADDGLPLPGVAVVIQGTTQGTSTDLDGNYSINVQPGQTLLFTSIGFSDQTFPVAGDAVINVAMKTDAVMLDEVVAIGYGVMKKSDLTGSVASVKADQLQKTPTANLDQALQGLAAGVTVNSSSGQPGAAAEVRIRGIGTVNNSAPIYVVDGVIVDDISFVNPNDISSTEILKDASATAIYGSRGANGVILITTKKGSTDGKINVSIDAYAGVQTPWRQLDLMNASEFAHTLASLTSANQLAYLEENGINSWVRQYLIGSSKWYPSNLNYSAIDTDWQDEIFRTAAIQNYHVSINGGNQKSQWSLSGSYFSQQGTIIGSDYNRATVRANSSHQVAKWLKVGENLTFMMSEGRNAMNNNSSPAASVISAALAMAPWDPVRYPQGSVNNLGEDLSGRISAASNFKNVTNPFSMVENSQPLDKTERWVGDVFLELTPIKGLTFRSDVSLDLSNTRHRLFNYQYQYSEYDKNEKNFIERNMARYSTVIVENTLTYARDIKKHSFSVMVGQTNEEYNHYSIGGSGSTILNPEERNWYLSQATEDRTEASDEASRSRRLSFLGRIHYSYDSRYLITVNFRADGSSKFPQNRWGYFPSTALAWRISGEPWMKNISWLDDLKIRAGWGSIGNDQIGDDSFILSMMNTGPTFVDYPLGSPSELASGATILTYVNNGGKWETTEQWNAGVDFGVLDNRLTGTVDLFLRDTKDMLLSVTAPAHVGNRYAATANVGTVRNKGIELTLNHRNRIGQVDYSIGGNVSFINNELTALNGGQRVYGDKVISDEGLPLYTFWGYKYEGIFRTEDEIKEYLWAEEDGKYAPGDAKYEDLNNDGKIDESDRTALGNPFPWLTYGLNISAAWKGLDVSLFFQGVYGNEIYNAVRLRTEGTGNEATLSTTMRDVWTTSNPNGSIPNPNGSAMNREDSSRFIEDGSYLRLKNLQIGYSLPSKWISKLGMSRLRIYLSGSNLFTLTKYTGYDPEVGGGVDYGNYPQSRTFMLGLNVNF</sequence>
<dbReference type="SUPFAM" id="SSF49464">
    <property type="entry name" value="Carboxypeptidase regulatory domain-like"/>
    <property type="match status" value="1"/>
</dbReference>
<dbReference type="NCBIfam" id="TIGR04057">
    <property type="entry name" value="SusC_RagA_signa"/>
    <property type="match status" value="1"/>
</dbReference>
<evidence type="ECO:0000256" key="1">
    <source>
        <dbReference type="ARBA" id="ARBA00004571"/>
    </source>
</evidence>
<keyword evidence="4 8" id="KW-0812">Transmembrane</keyword>
<keyword evidence="5 9" id="KW-0798">TonB box</keyword>
<gene>
    <name evidence="13" type="ORF">IAC08_03665</name>
</gene>
<keyword evidence="6 8" id="KW-0472">Membrane</keyword>
<feature type="domain" description="TonB-dependent receptor-like beta-barrel" evidence="11">
    <location>
        <begin position="445"/>
        <end position="989"/>
    </location>
</feature>